<evidence type="ECO:0000313" key="2">
    <source>
        <dbReference type="Proteomes" id="UP001163324"/>
    </source>
</evidence>
<evidence type="ECO:0000313" key="1">
    <source>
        <dbReference type="EMBL" id="KAI9902550.1"/>
    </source>
</evidence>
<protein>
    <submittedName>
        <fullName evidence="1">Uncharacterized protein</fullName>
    </submittedName>
</protein>
<comment type="caution">
    <text evidence="1">The sequence shown here is derived from an EMBL/GenBank/DDBJ whole genome shotgun (WGS) entry which is preliminary data.</text>
</comment>
<sequence length="688" mass="75287">MPADRLLNTVLQYYQDVHDAPRTEQIIGTTTHLLTQLSNPLNLGVLTSQFLTARAIWQRPEGLRTAIRIISIYNTAASRVREFELDGLKAEGPREGGGLRCAEWTRAVIKGADDRSKRWQHLLVLTGVLMGMEGNDKRTLGRILRHTVQDAVVTAANLALETHVSDGPLAGASIVLALNFVFPLLSEQQQLEINCDALLPIAIWAMTGEEGFCDAHFIEAIGRETTVTPNGALHWDAGTFSFYCLKDMERGPLMGNMGPLAKLAAFAIQHAKNTSAVLQAQDALLLFSRRSLEAWQRSPFGDIDPATENTMLSMDTTRNTWPLLIQVLKKLLFGAVSLLQAIVSRSLLDKKMLKAKTAPGVASRSLHTLRNLSFISSRDGNNSFQVYTFSYLTSLDMLGRYPAAAEKFLREARPGENPGAPARHIQRTLDLFYLNVAEHLPMTISTAACDELIVKPALAYLSHDGPMTPAMVEVFESAHCAVLAVLSAPHNSTLTIGMAPFYIVKLFESFPRQISARQFRVAFKTVMQIVSPPFPIAATEPHLSETLLEMLRGNISNATVVPLPAPTDANGANQPQEPMSEQSALVLALIDSLPYLPLPLVEEWLTIGAQALNEIADPHLREPVKKRFWEVLVSGEMDVERAAIGVAWWGTKGGRELVLFGPGGGGGGGREMPIMSGALVNEEKLSKL</sequence>
<reference evidence="1" key="1">
    <citation type="submission" date="2022-10" db="EMBL/GenBank/DDBJ databases">
        <title>Complete Genome of Trichothecium roseum strain YXFP-22015, a Plant Pathogen Isolated from Citrus.</title>
        <authorList>
            <person name="Wang Y."/>
            <person name="Zhu L."/>
        </authorList>
    </citation>
    <scope>NUCLEOTIDE SEQUENCE</scope>
    <source>
        <strain evidence="1">YXFP-22015</strain>
    </source>
</reference>
<name>A0ACC0V9P3_9HYPO</name>
<gene>
    <name evidence="1" type="ORF">N3K66_001902</name>
</gene>
<organism evidence="1 2">
    <name type="scientific">Trichothecium roseum</name>
    <dbReference type="NCBI Taxonomy" id="47278"/>
    <lineage>
        <taxon>Eukaryota</taxon>
        <taxon>Fungi</taxon>
        <taxon>Dikarya</taxon>
        <taxon>Ascomycota</taxon>
        <taxon>Pezizomycotina</taxon>
        <taxon>Sordariomycetes</taxon>
        <taxon>Hypocreomycetidae</taxon>
        <taxon>Hypocreales</taxon>
        <taxon>Hypocreales incertae sedis</taxon>
        <taxon>Trichothecium</taxon>
    </lineage>
</organism>
<dbReference type="EMBL" id="CM047941">
    <property type="protein sequence ID" value="KAI9902550.1"/>
    <property type="molecule type" value="Genomic_DNA"/>
</dbReference>
<dbReference type="Proteomes" id="UP001163324">
    <property type="component" value="Chromosome 2"/>
</dbReference>
<accession>A0ACC0V9P3</accession>
<keyword evidence="2" id="KW-1185">Reference proteome</keyword>
<proteinExistence type="predicted"/>